<dbReference type="EMBL" id="KQ965747">
    <property type="protein sequence ID" value="KXS17428.1"/>
    <property type="molecule type" value="Genomic_DNA"/>
</dbReference>
<dbReference type="GO" id="GO:0005737">
    <property type="term" value="C:cytoplasm"/>
    <property type="evidence" value="ECO:0007669"/>
    <property type="project" value="TreeGrafter"/>
</dbReference>
<dbReference type="Gene3D" id="3.30.230.30">
    <property type="entry name" value="Impact, N-terminal domain"/>
    <property type="match status" value="1"/>
</dbReference>
<evidence type="ECO:0000259" key="2">
    <source>
        <dbReference type="Pfam" id="PF01205"/>
    </source>
</evidence>
<dbReference type="OrthoDB" id="69641at2759"/>
<dbReference type="SUPFAM" id="SSF54211">
    <property type="entry name" value="Ribosomal protein S5 domain 2-like"/>
    <property type="match status" value="1"/>
</dbReference>
<dbReference type="Proteomes" id="UP000070544">
    <property type="component" value="Unassembled WGS sequence"/>
</dbReference>
<evidence type="ECO:0000313" key="4">
    <source>
        <dbReference type="Proteomes" id="UP000070544"/>
    </source>
</evidence>
<feature type="non-terminal residue" evidence="3">
    <location>
        <position position="1"/>
    </location>
</feature>
<dbReference type="Pfam" id="PF01205">
    <property type="entry name" value="Impact_N"/>
    <property type="match status" value="1"/>
</dbReference>
<dbReference type="GO" id="GO:0140469">
    <property type="term" value="P:GCN2-mediated signaling"/>
    <property type="evidence" value="ECO:0007669"/>
    <property type="project" value="TreeGrafter"/>
</dbReference>
<dbReference type="AlphaFoldDB" id="A0A139AL62"/>
<dbReference type="PANTHER" id="PTHR16301">
    <property type="entry name" value="IMPACT-RELATED"/>
    <property type="match status" value="1"/>
</dbReference>
<dbReference type="PANTHER" id="PTHR16301:SF25">
    <property type="entry name" value="PROTEIN IMPACT"/>
    <property type="match status" value="1"/>
</dbReference>
<protein>
    <submittedName>
        <fullName evidence="3">UPF0029-domain-containing protein</fullName>
    </submittedName>
</protein>
<dbReference type="InterPro" id="IPR023582">
    <property type="entry name" value="Impact"/>
</dbReference>
<dbReference type="OMA" id="SHPHMYA"/>
<evidence type="ECO:0000256" key="1">
    <source>
        <dbReference type="ARBA" id="ARBA00007665"/>
    </source>
</evidence>
<dbReference type="STRING" id="1344416.A0A139AL62"/>
<dbReference type="InterPro" id="IPR036956">
    <property type="entry name" value="Impact_N_sf"/>
</dbReference>
<gene>
    <name evidence="3" type="ORF">M427DRAFT_97108</name>
</gene>
<feature type="domain" description="Impact N-terminal" evidence="2">
    <location>
        <begin position="6"/>
        <end position="107"/>
    </location>
</feature>
<dbReference type="InterPro" id="IPR001498">
    <property type="entry name" value="Impact_N"/>
</dbReference>
<dbReference type="GO" id="GO:0006446">
    <property type="term" value="P:regulation of translational initiation"/>
    <property type="evidence" value="ECO:0007669"/>
    <property type="project" value="TreeGrafter"/>
</dbReference>
<comment type="similarity">
    <text evidence="1">Belongs to the IMPACT family.</text>
</comment>
<evidence type="ECO:0000313" key="3">
    <source>
        <dbReference type="EMBL" id="KXS17428.1"/>
    </source>
</evidence>
<sequence>SSSSDRKSVFVAHITAIHTPSDFQSFVSDLLTDRRIARATHNISAYRIVVMQDCDDDGETAAGGRLMRLLEVVDARNVGVVVSRWCGGIPLGPDRFKHINTVARNILGARVHQRW</sequence>
<reference evidence="3 4" key="1">
    <citation type="journal article" date="2015" name="Genome Biol. Evol.">
        <title>Phylogenomic analyses indicate that early fungi evolved digesting cell walls of algal ancestors of land plants.</title>
        <authorList>
            <person name="Chang Y."/>
            <person name="Wang S."/>
            <person name="Sekimoto S."/>
            <person name="Aerts A.L."/>
            <person name="Choi C."/>
            <person name="Clum A."/>
            <person name="LaButti K.M."/>
            <person name="Lindquist E.A."/>
            <person name="Yee Ngan C."/>
            <person name="Ohm R.A."/>
            <person name="Salamov A.A."/>
            <person name="Grigoriev I.V."/>
            <person name="Spatafora J.W."/>
            <person name="Berbee M.L."/>
        </authorList>
    </citation>
    <scope>NUCLEOTIDE SEQUENCE [LARGE SCALE GENOMIC DNA]</scope>
    <source>
        <strain evidence="3 4">JEL478</strain>
    </source>
</reference>
<dbReference type="InterPro" id="IPR020568">
    <property type="entry name" value="Ribosomal_Su5_D2-typ_SF"/>
</dbReference>
<keyword evidence="4" id="KW-1185">Reference proteome</keyword>
<organism evidence="3 4">
    <name type="scientific">Gonapodya prolifera (strain JEL478)</name>
    <name type="common">Monoblepharis prolifera</name>
    <dbReference type="NCBI Taxonomy" id="1344416"/>
    <lineage>
        <taxon>Eukaryota</taxon>
        <taxon>Fungi</taxon>
        <taxon>Fungi incertae sedis</taxon>
        <taxon>Chytridiomycota</taxon>
        <taxon>Chytridiomycota incertae sedis</taxon>
        <taxon>Monoblepharidomycetes</taxon>
        <taxon>Monoblepharidales</taxon>
        <taxon>Gonapodyaceae</taxon>
        <taxon>Gonapodya</taxon>
    </lineage>
</organism>
<accession>A0A139AL62</accession>
<proteinExistence type="inferred from homology"/>
<name>A0A139AL62_GONPJ</name>